<organism evidence="2 3">
    <name type="scientific">Nocardioides piscis</name>
    <dbReference type="NCBI Taxonomy" id="2714938"/>
    <lineage>
        <taxon>Bacteria</taxon>
        <taxon>Bacillati</taxon>
        <taxon>Actinomycetota</taxon>
        <taxon>Actinomycetes</taxon>
        <taxon>Propionibacteriales</taxon>
        <taxon>Nocardioidaceae</taxon>
        <taxon>Nocardioides</taxon>
    </lineage>
</organism>
<accession>A0A6G7YHQ5</accession>
<evidence type="ECO:0000313" key="2">
    <source>
        <dbReference type="EMBL" id="QIK76424.1"/>
    </source>
</evidence>
<keyword evidence="3" id="KW-1185">Reference proteome</keyword>
<dbReference type="KEGG" id="npi:G7071_14345"/>
<name>A0A6G7YHQ5_9ACTN</name>
<proteinExistence type="predicted"/>
<sequence length="79" mass="8541">MSEHDAPPGGLVQELADRLSKQPAHHRPLPASGDRSGGSAVDDVLASMQGLADRPVHEHVAVFEQAHERLRRALDPRHG</sequence>
<dbReference type="EMBL" id="CP049866">
    <property type="protein sequence ID" value="QIK76424.1"/>
    <property type="molecule type" value="Genomic_DNA"/>
</dbReference>
<dbReference type="Proteomes" id="UP000502035">
    <property type="component" value="Chromosome"/>
</dbReference>
<protein>
    <submittedName>
        <fullName evidence="2">Uncharacterized protein</fullName>
    </submittedName>
</protein>
<evidence type="ECO:0000256" key="1">
    <source>
        <dbReference type="SAM" id="MobiDB-lite"/>
    </source>
</evidence>
<feature type="region of interest" description="Disordered" evidence="1">
    <location>
        <begin position="1"/>
        <end position="41"/>
    </location>
</feature>
<gene>
    <name evidence="2" type="ORF">G7071_14345</name>
</gene>
<evidence type="ECO:0000313" key="3">
    <source>
        <dbReference type="Proteomes" id="UP000502035"/>
    </source>
</evidence>
<reference evidence="2 3" key="1">
    <citation type="submission" date="2020-03" db="EMBL/GenBank/DDBJ databases">
        <title>Nocardioides sp. nov., isolated from fish.</title>
        <authorList>
            <person name="Hyun D.-W."/>
            <person name="Bae J.-W."/>
        </authorList>
    </citation>
    <scope>NUCLEOTIDE SEQUENCE [LARGE SCALE GENOMIC DNA]</scope>
    <source>
        <strain evidence="2 3">HDW12A</strain>
    </source>
</reference>
<dbReference type="RefSeq" id="WP_166319855.1">
    <property type="nucleotide sequence ID" value="NZ_CP049866.1"/>
</dbReference>
<dbReference type="AlphaFoldDB" id="A0A6G7YHQ5"/>